<sequence>MLLIACFLYSVKPGSGSVGTVQRNPALGNELRWLPVRTSPLGSLCAVTQPVNPRERRVSQWIYERGDLRVIPEKTQFSRRRGLSNNKRRRSCPGHSSGPGKRRDLCAVRSPLSGRCRAAEEQPQTR</sequence>
<feature type="chain" id="PRO_5040319799" evidence="2">
    <location>
        <begin position="17"/>
        <end position="126"/>
    </location>
</feature>
<keyword evidence="4" id="KW-1185">Reference proteome</keyword>
<comment type="caution">
    <text evidence="3">The sequence shown here is derived from an EMBL/GenBank/DDBJ whole genome shotgun (WGS) entry which is preliminary data.</text>
</comment>
<feature type="compositionally biased region" description="Basic residues" evidence="1">
    <location>
        <begin position="77"/>
        <end position="92"/>
    </location>
</feature>
<proteinExistence type="predicted"/>
<organism evidence="3 4">
    <name type="scientific">Pleuronectes platessa</name>
    <name type="common">European plaice</name>
    <dbReference type="NCBI Taxonomy" id="8262"/>
    <lineage>
        <taxon>Eukaryota</taxon>
        <taxon>Metazoa</taxon>
        <taxon>Chordata</taxon>
        <taxon>Craniata</taxon>
        <taxon>Vertebrata</taxon>
        <taxon>Euteleostomi</taxon>
        <taxon>Actinopterygii</taxon>
        <taxon>Neopterygii</taxon>
        <taxon>Teleostei</taxon>
        <taxon>Neoteleostei</taxon>
        <taxon>Acanthomorphata</taxon>
        <taxon>Carangaria</taxon>
        <taxon>Pleuronectiformes</taxon>
        <taxon>Pleuronectoidei</taxon>
        <taxon>Pleuronectidae</taxon>
        <taxon>Pleuronectes</taxon>
    </lineage>
</organism>
<gene>
    <name evidence="3" type="ORF">PLEPLA_LOCUS30512</name>
</gene>
<dbReference type="Proteomes" id="UP001153269">
    <property type="component" value="Unassembled WGS sequence"/>
</dbReference>
<name>A0A9N7V2D1_PLEPL</name>
<evidence type="ECO:0000256" key="2">
    <source>
        <dbReference type="SAM" id="SignalP"/>
    </source>
</evidence>
<evidence type="ECO:0000256" key="1">
    <source>
        <dbReference type="SAM" id="MobiDB-lite"/>
    </source>
</evidence>
<evidence type="ECO:0000313" key="3">
    <source>
        <dbReference type="EMBL" id="CAB1442794.1"/>
    </source>
</evidence>
<feature type="region of interest" description="Disordered" evidence="1">
    <location>
        <begin position="74"/>
        <end position="107"/>
    </location>
</feature>
<accession>A0A9N7V2D1</accession>
<dbReference type="EMBL" id="CADEAL010002924">
    <property type="protein sequence ID" value="CAB1442794.1"/>
    <property type="molecule type" value="Genomic_DNA"/>
</dbReference>
<feature type="signal peptide" evidence="2">
    <location>
        <begin position="1"/>
        <end position="16"/>
    </location>
</feature>
<evidence type="ECO:0000313" key="4">
    <source>
        <dbReference type="Proteomes" id="UP001153269"/>
    </source>
</evidence>
<protein>
    <submittedName>
        <fullName evidence="3">Uncharacterized protein</fullName>
    </submittedName>
</protein>
<dbReference type="AlphaFoldDB" id="A0A9N7V2D1"/>
<keyword evidence="2" id="KW-0732">Signal</keyword>
<reference evidence="3" key="1">
    <citation type="submission" date="2020-03" db="EMBL/GenBank/DDBJ databases">
        <authorList>
            <person name="Weist P."/>
        </authorList>
    </citation>
    <scope>NUCLEOTIDE SEQUENCE</scope>
</reference>